<dbReference type="Gene3D" id="4.10.410.60">
    <property type="match status" value="1"/>
</dbReference>
<dbReference type="EMBL" id="CVMV01000070">
    <property type="protein sequence ID" value="CRG96625.1"/>
    <property type="molecule type" value="Genomic_DNA"/>
</dbReference>
<accession>A0A1J1GZ97</accession>
<dbReference type="OrthoDB" id="162638at2759"/>
<dbReference type="AlphaFoldDB" id="A0A1J1GZ97"/>
<dbReference type="Pfam" id="PF01632">
    <property type="entry name" value="Ribosomal_L35p"/>
    <property type="match status" value="1"/>
</dbReference>
<evidence type="ECO:0000256" key="4">
    <source>
        <dbReference type="RuleBase" id="RU000568"/>
    </source>
</evidence>
<dbReference type="Proteomes" id="UP000220797">
    <property type="component" value="Unassembled WGS sequence"/>
</dbReference>
<evidence type="ECO:0000256" key="1">
    <source>
        <dbReference type="ARBA" id="ARBA00006598"/>
    </source>
</evidence>
<dbReference type="GO" id="GO:0003735">
    <property type="term" value="F:structural constituent of ribosome"/>
    <property type="evidence" value="ECO:0007669"/>
    <property type="project" value="InterPro"/>
</dbReference>
<dbReference type="GO" id="GO:0006412">
    <property type="term" value="P:translation"/>
    <property type="evidence" value="ECO:0007669"/>
    <property type="project" value="InterPro"/>
</dbReference>
<dbReference type="InterPro" id="IPR021137">
    <property type="entry name" value="Ribosomal_bL35-like"/>
</dbReference>
<gene>
    <name evidence="6" type="ORF">PGAL8A_00420500</name>
</gene>
<dbReference type="PANTHER" id="PTHR33343:SF1">
    <property type="entry name" value="LARGE RIBOSOMAL SUBUNIT PROTEIN BL35M"/>
    <property type="match status" value="1"/>
</dbReference>
<dbReference type="InterPro" id="IPR037229">
    <property type="entry name" value="Ribosomal_bL35_sf"/>
</dbReference>
<dbReference type="RefSeq" id="XP_028529429.1">
    <property type="nucleotide sequence ID" value="XM_028672925.1"/>
</dbReference>
<dbReference type="NCBIfam" id="TIGR00001">
    <property type="entry name" value="rpmI_bact"/>
    <property type="match status" value="1"/>
</dbReference>
<keyword evidence="5" id="KW-0732">Signal</keyword>
<protein>
    <recommendedName>
        <fullName evidence="4">50S ribosomal protein L35</fullName>
    </recommendedName>
</protein>
<organism evidence="6 7">
    <name type="scientific">Plasmodium gallinaceum</name>
    <dbReference type="NCBI Taxonomy" id="5849"/>
    <lineage>
        <taxon>Eukaryota</taxon>
        <taxon>Sar</taxon>
        <taxon>Alveolata</taxon>
        <taxon>Apicomplexa</taxon>
        <taxon>Aconoidasida</taxon>
        <taxon>Haemosporida</taxon>
        <taxon>Plasmodiidae</taxon>
        <taxon>Plasmodium</taxon>
        <taxon>Plasmodium (Haemamoeba)</taxon>
    </lineage>
</organism>
<keyword evidence="7" id="KW-1185">Reference proteome</keyword>
<evidence type="ECO:0000313" key="6">
    <source>
        <dbReference type="EMBL" id="CRG96625.1"/>
    </source>
</evidence>
<feature type="chain" id="PRO_5012723837" description="50S ribosomal protein L35" evidence="5">
    <location>
        <begin position="21"/>
        <end position="152"/>
    </location>
</feature>
<name>A0A1J1GZ97_PLAGA</name>
<dbReference type="HAMAP" id="MF_00514">
    <property type="entry name" value="Ribosomal_bL35"/>
    <property type="match status" value="1"/>
</dbReference>
<dbReference type="PANTHER" id="PTHR33343">
    <property type="entry name" value="54S RIBOSOMAL PROTEIN BL35M"/>
    <property type="match status" value="1"/>
</dbReference>
<dbReference type="InterPro" id="IPR018265">
    <property type="entry name" value="Ribosomal_bL35_CS"/>
</dbReference>
<evidence type="ECO:0000256" key="5">
    <source>
        <dbReference type="SAM" id="SignalP"/>
    </source>
</evidence>
<dbReference type="SUPFAM" id="SSF143034">
    <property type="entry name" value="L35p-like"/>
    <property type="match status" value="1"/>
</dbReference>
<evidence type="ECO:0000313" key="7">
    <source>
        <dbReference type="Proteomes" id="UP000220797"/>
    </source>
</evidence>
<sequence>MKYFLLVLIIFIFFLDFSDGKKNIISKQLYLNKINENLKGKINYINFLKNKCIEKEKKKLYKFLFIKMNSNFIKNFHTFKLNVRGSTDIKPKTNKSIAKRFKITKNGKLIRKKAGRNHMLRKKTSSNKSSLRKRTTIASNRIAKKYKSVIFK</sequence>
<dbReference type="GO" id="GO:0015934">
    <property type="term" value="C:large ribosomal subunit"/>
    <property type="evidence" value="ECO:0007669"/>
    <property type="project" value="TreeGrafter"/>
</dbReference>
<dbReference type="PRINTS" id="PR00064">
    <property type="entry name" value="RIBOSOMALL35"/>
</dbReference>
<feature type="signal peptide" evidence="5">
    <location>
        <begin position="1"/>
        <end position="20"/>
    </location>
</feature>
<evidence type="ECO:0000256" key="2">
    <source>
        <dbReference type="ARBA" id="ARBA00022980"/>
    </source>
</evidence>
<dbReference type="VEuPathDB" id="PlasmoDB:PGAL8A_00420500"/>
<comment type="similarity">
    <text evidence="1 4">Belongs to the bacterial ribosomal protein bL35 family.</text>
</comment>
<reference evidence="6" key="1">
    <citation type="submission" date="2015-04" db="EMBL/GenBank/DDBJ databases">
        <authorList>
            <consortium name="Pathogen Informatics"/>
        </authorList>
    </citation>
    <scope>NUCLEOTIDE SEQUENCE [LARGE SCALE GENOMIC DNA]</scope>
    <source>
        <strain evidence="6">8A</strain>
    </source>
</reference>
<keyword evidence="3 4" id="KW-0687">Ribonucleoprotein</keyword>
<proteinExistence type="inferred from homology"/>
<dbReference type="PROSITE" id="PS00936">
    <property type="entry name" value="RIBOSOMAL_L35"/>
    <property type="match status" value="1"/>
</dbReference>
<dbReference type="GeneID" id="39732737"/>
<keyword evidence="2 4" id="KW-0689">Ribosomal protein</keyword>
<evidence type="ECO:0000256" key="3">
    <source>
        <dbReference type="ARBA" id="ARBA00023274"/>
    </source>
</evidence>
<comment type="caution">
    <text evidence="6">The sequence shown here is derived from an EMBL/GenBank/DDBJ whole genome shotgun (WGS) entry which is preliminary data.</text>
</comment>
<dbReference type="InterPro" id="IPR001706">
    <property type="entry name" value="Ribosomal_bL35"/>
</dbReference>